<dbReference type="EMBL" id="FXTE01000005">
    <property type="protein sequence ID" value="SMO67800.1"/>
    <property type="molecule type" value="Genomic_DNA"/>
</dbReference>
<reference evidence="1 2" key="1">
    <citation type="submission" date="2017-05" db="EMBL/GenBank/DDBJ databases">
        <authorList>
            <person name="Varghese N."/>
            <person name="Submissions S."/>
        </authorList>
    </citation>
    <scope>NUCLEOTIDE SEQUENCE [LARGE SCALE GENOMIC DNA]</scope>
    <source>
        <strain evidence="1 2">DSM 28009</strain>
    </source>
</reference>
<organism evidence="1 2">
    <name type="scientific">Ruegeria faecimaris</name>
    <dbReference type="NCBI Taxonomy" id="686389"/>
    <lineage>
        <taxon>Bacteria</taxon>
        <taxon>Pseudomonadati</taxon>
        <taxon>Pseudomonadota</taxon>
        <taxon>Alphaproteobacteria</taxon>
        <taxon>Rhodobacterales</taxon>
        <taxon>Roseobacteraceae</taxon>
        <taxon>Ruegeria</taxon>
    </lineage>
</organism>
<dbReference type="Proteomes" id="UP000319555">
    <property type="component" value="Unassembled WGS sequence"/>
</dbReference>
<gene>
    <name evidence="1" type="ORF">SAMN06265380_10549</name>
</gene>
<dbReference type="RefSeq" id="WP_142636981.1">
    <property type="nucleotide sequence ID" value="NZ_FXTE01000005.1"/>
</dbReference>
<accession>A0A521DA74</accession>
<proteinExistence type="predicted"/>
<protein>
    <submittedName>
        <fullName evidence="1">Uncharacterized protein</fullName>
    </submittedName>
</protein>
<evidence type="ECO:0000313" key="1">
    <source>
        <dbReference type="EMBL" id="SMO67800.1"/>
    </source>
</evidence>
<sequence>MIWKTKTHEFTASVCQRTGKPCPALAQMARAMAEAMATATPATSKTFEVEGTSDLTHCTEGCTARFRAQSEQIRVYCGTSTDTPTEKLDAYGDMMFGPEFIQKSAGFLSEPPCAMLDVSTLPPRSDSIPYQVSA</sequence>
<evidence type="ECO:0000313" key="2">
    <source>
        <dbReference type="Proteomes" id="UP000319555"/>
    </source>
</evidence>
<name>A0A521DA74_9RHOB</name>
<dbReference type="AlphaFoldDB" id="A0A521DA74"/>
<keyword evidence="2" id="KW-1185">Reference proteome</keyword>
<dbReference type="OrthoDB" id="8364077at2"/>